<dbReference type="PANTHER" id="PTHR10815">
    <property type="entry name" value="METHYLATED-DNA--PROTEIN-CYSTEINE METHYLTRANSFERASE"/>
    <property type="match status" value="1"/>
</dbReference>
<dbReference type="AlphaFoldDB" id="F4QT64"/>
<comment type="subcellular location">
    <subcellularLocation>
        <location evidence="9">Cytoplasm</location>
    </subcellularLocation>
</comment>
<dbReference type="RefSeq" id="WP_006275133.1">
    <property type="nucleotide sequence ID" value="NZ_GL883080.1"/>
</dbReference>
<feature type="domain" description="Methylated-DNA-[protein]-cysteine S-methyltransferase DNA binding" evidence="10">
    <location>
        <begin position="79"/>
        <end position="157"/>
    </location>
</feature>
<evidence type="ECO:0000256" key="3">
    <source>
        <dbReference type="ARBA" id="ARBA00022490"/>
    </source>
</evidence>
<dbReference type="PANTHER" id="PTHR10815:SF5">
    <property type="entry name" value="METHYLATED-DNA--PROTEIN-CYSTEINE METHYLTRANSFERASE"/>
    <property type="match status" value="1"/>
</dbReference>
<reference evidence="12" key="1">
    <citation type="submission" date="2011-03" db="EMBL/GenBank/DDBJ databases">
        <title>Draft genome sequence of Brevundimonas diminuta.</title>
        <authorList>
            <person name="Brown P.J.B."/>
            <person name="Buechlein A."/>
            <person name="Hemmerich C."/>
            <person name="Brun Y.V."/>
        </authorList>
    </citation>
    <scope>NUCLEOTIDE SEQUENCE [LARGE SCALE GENOMIC DNA]</scope>
    <source>
        <strain evidence="12">C19</strain>
    </source>
</reference>
<evidence type="ECO:0000256" key="5">
    <source>
        <dbReference type="ARBA" id="ARBA00022679"/>
    </source>
</evidence>
<sequence>MLFYDQMDTPFGQAAATVDDDGALVEFTFLNGVMANLWSHDAKAVPAPGRLTHVFDQVEAFFAGTRTDFDLVLRPRGTPFQQRVWQALCDIPFGTTIHYQELARRTGDEKAMRAVGAANGKNPIALIIPCHRVIGKNGSLTGYGGGLPLKRALLDFEFPKAQPDLL</sequence>
<dbReference type="Gene3D" id="3.30.160.70">
    <property type="entry name" value="Methylated DNA-protein cysteine methyltransferase domain"/>
    <property type="match status" value="1"/>
</dbReference>
<keyword evidence="5 9" id="KW-0808">Transferase</keyword>
<dbReference type="FunFam" id="1.10.10.10:FF:000214">
    <property type="entry name" value="Methylated-DNA--protein-cysteine methyltransferase"/>
    <property type="match status" value="1"/>
</dbReference>
<evidence type="ECO:0000256" key="1">
    <source>
        <dbReference type="ARBA" id="ARBA00001286"/>
    </source>
</evidence>
<dbReference type="CDD" id="cd06445">
    <property type="entry name" value="ATase"/>
    <property type="match status" value="1"/>
</dbReference>
<keyword evidence="4 9" id="KW-0489">Methyltransferase</keyword>
<dbReference type="InterPro" id="IPR036388">
    <property type="entry name" value="WH-like_DNA-bd_sf"/>
</dbReference>
<dbReference type="EMBL" id="GL883080">
    <property type="protein sequence ID" value="EGF89934.1"/>
    <property type="molecule type" value="Genomic_DNA"/>
</dbReference>
<comment type="catalytic activity">
    <reaction evidence="8 9">
        <text>a 6-O-methyl-2'-deoxyguanosine in DNA + L-cysteinyl-[protein] = S-methyl-L-cysteinyl-[protein] + a 2'-deoxyguanosine in DNA</text>
        <dbReference type="Rhea" id="RHEA:24000"/>
        <dbReference type="Rhea" id="RHEA-COMP:10131"/>
        <dbReference type="Rhea" id="RHEA-COMP:10132"/>
        <dbReference type="Rhea" id="RHEA-COMP:11367"/>
        <dbReference type="Rhea" id="RHEA-COMP:11368"/>
        <dbReference type="ChEBI" id="CHEBI:29950"/>
        <dbReference type="ChEBI" id="CHEBI:82612"/>
        <dbReference type="ChEBI" id="CHEBI:85445"/>
        <dbReference type="ChEBI" id="CHEBI:85448"/>
        <dbReference type="EC" id="2.1.1.63"/>
    </reaction>
</comment>
<keyword evidence="6 9" id="KW-0227">DNA damage</keyword>
<organism evidence="11 12">
    <name type="scientific">Asticcacaulis biprosthecium C19</name>
    <dbReference type="NCBI Taxonomy" id="715226"/>
    <lineage>
        <taxon>Bacteria</taxon>
        <taxon>Pseudomonadati</taxon>
        <taxon>Pseudomonadota</taxon>
        <taxon>Alphaproteobacteria</taxon>
        <taxon>Caulobacterales</taxon>
        <taxon>Caulobacteraceae</taxon>
        <taxon>Asticcacaulis</taxon>
    </lineage>
</organism>
<dbReference type="NCBIfam" id="TIGR00589">
    <property type="entry name" value="ogt"/>
    <property type="match status" value="1"/>
</dbReference>
<evidence type="ECO:0000313" key="11">
    <source>
        <dbReference type="EMBL" id="EGF89934.1"/>
    </source>
</evidence>
<evidence type="ECO:0000256" key="7">
    <source>
        <dbReference type="ARBA" id="ARBA00023204"/>
    </source>
</evidence>
<evidence type="ECO:0000259" key="10">
    <source>
        <dbReference type="Pfam" id="PF01035"/>
    </source>
</evidence>
<comment type="function">
    <text evidence="9">Involved in the cellular defense against the biological effects of O6-methylguanine (O6-MeG) and O4-methylthymine (O4-MeT) in DNA. Repairs the methylated nucleobase in DNA by stoichiometrically transferring the methyl group to a cysteine residue in the enzyme. This is a suicide reaction: the enzyme is irreversibly inactivated.</text>
</comment>
<feature type="active site" description="Nucleophile; methyl group acceptor" evidence="9">
    <location>
        <position position="130"/>
    </location>
</feature>
<evidence type="ECO:0000256" key="4">
    <source>
        <dbReference type="ARBA" id="ARBA00022603"/>
    </source>
</evidence>
<comment type="similarity">
    <text evidence="2 9">Belongs to the MGMT family.</text>
</comment>
<comment type="catalytic activity">
    <reaction evidence="1 9">
        <text>a 4-O-methyl-thymidine in DNA + L-cysteinyl-[protein] = a thymidine in DNA + S-methyl-L-cysteinyl-[protein]</text>
        <dbReference type="Rhea" id="RHEA:53428"/>
        <dbReference type="Rhea" id="RHEA-COMP:10131"/>
        <dbReference type="Rhea" id="RHEA-COMP:10132"/>
        <dbReference type="Rhea" id="RHEA-COMP:13555"/>
        <dbReference type="Rhea" id="RHEA-COMP:13556"/>
        <dbReference type="ChEBI" id="CHEBI:29950"/>
        <dbReference type="ChEBI" id="CHEBI:82612"/>
        <dbReference type="ChEBI" id="CHEBI:137386"/>
        <dbReference type="ChEBI" id="CHEBI:137387"/>
        <dbReference type="EC" id="2.1.1.63"/>
    </reaction>
</comment>
<dbReference type="InterPro" id="IPR001497">
    <property type="entry name" value="MethylDNA_cys_MeTrfase_AS"/>
</dbReference>
<keyword evidence="3 9" id="KW-0963">Cytoplasm</keyword>
<dbReference type="HAMAP" id="MF_00772">
    <property type="entry name" value="OGT"/>
    <property type="match status" value="1"/>
</dbReference>
<dbReference type="InterPro" id="IPR036631">
    <property type="entry name" value="MGMT_N_sf"/>
</dbReference>
<dbReference type="InterPro" id="IPR036217">
    <property type="entry name" value="MethylDNA_cys_MeTrfase_DNAb"/>
</dbReference>
<dbReference type="InterPro" id="IPR014048">
    <property type="entry name" value="MethylDNA_cys_MeTrfase_DNA-bd"/>
</dbReference>
<evidence type="ECO:0000313" key="12">
    <source>
        <dbReference type="Proteomes" id="UP000006512"/>
    </source>
</evidence>
<name>F4QT64_9CAUL</name>
<dbReference type="OrthoDB" id="9802228at2"/>
<keyword evidence="12" id="KW-1185">Reference proteome</keyword>
<evidence type="ECO:0000256" key="2">
    <source>
        <dbReference type="ARBA" id="ARBA00008711"/>
    </source>
</evidence>
<dbReference type="EC" id="2.1.1.63" evidence="9"/>
<dbReference type="PROSITE" id="PS00374">
    <property type="entry name" value="MGMT"/>
    <property type="match status" value="1"/>
</dbReference>
<dbReference type="Pfam" id="PF01035">
    <property type="entry name" value="DNA_binding_1"/>
    <property type="match status" value="1"/>
</dbReference>
<dbReference type="SUPFAM" id="SSF53155">
    <property type="entry name" value="Methylated DNA-protein cysteine methyltransferase domain"/>
    <property type="match status" value="1"/>
</dbReference>
<dbReference type="GO" id="GO:0032259">
    <property type="term" value="P:methylation"/>
    <property type="evidence" value="ECO:0007669"/>
    <property type="project" value="UniProtKB-KW"/>
</dbReference>
<proteinExistence type="inferred from homology"/>
<dbReference type="eggNOG" id="COG0350">
    <property type="taxonomic scope" value="Bacteria"/>
</dbReference>
<dbReference type="GO" id="GO:0005737">
    <property type="term" value="C:cytoplasm"/>
    <property type="evidence" value="ECO:0007669"/>
    <property type="project" value="UniProtKB-SubCell"/>
</dbReference>
<gene>
    <name evidence="11" type="ORF">ABI_43580</name>
</gene>
<dbReference type="Gene3D" id="1.10.10.10">
    <property type="entry name" value="Winged helix-like DNA-binding domain superfamily/Winged helix DNA-binding domain"/>
    <property type="match status" value="1"/>
</dbReference>
<dbReference type="InterPro" id="IPR023546">
    <property type="entry name" value="MGMT"/>
</dbReference>
<evidence type="ECO:0000256" key="9">
    <source>
        <dbReference type="HAMAP-Rule" id="MF_00772"/>
    </source>
</evidence>
<dbReference type="SUPFAM" id="SSF46767">
    <property type="entry name" value="Methylated DNA-protein cysteine methyltransferase, C-terminal domain"/>
    <property type="match status" value="1"/>
</dbReference>
<dbReference type="GO" id="GO:0006307">
    <property type="term" value="P:DNA alkylation repair"/>
    <property type="evidence" value="ECO:0007669"/>
    <property type="project" value="UniProtKB-UniRule"/>
</dbReference>
<evidence type="ECO:0000256" key="8">
    <source>
        <dbReference type="ARBA" id="ARBA00049348"/>
    </source>
</evidence>
<evidence type="ECO:0000256" key="6">
    <source>
        <dbReference type="ARBA" id="ARBA00022763"/>
    </source>
</evidence>
<dbReference type="Proteomes" id="UP000006512">
    <property type="component" value="Unassembled WGS sequence"/>
</dbReference>
<dbReference type="HOGENOM" id="CLU_000445_52_2_5"/>
<accession>F4QT64</accession>
<dbReference type="GO" id="GO:0003908">
    <property type="term" value="F:methylated-DNA-[protein]-cysteine S-methyltransferase activity"/>
    <property type="evidence" value="ECO:0007669"/>
    <property type="project" value="UniProtKB-UniRule"/>
</dbReference>
<keyword evidence="7 9" id="KW-0234">DNA repair</keyword>
<comment type="miscellaneous">
    <text evidence="9">This enzyme catalyzes only one turnover and therefore is not strictly catalytic. According to one definition, an enzyme is a biocatalyst that acts repeatedly and over many reaction cycles.</text>
</comment>
<dbReference type="STRING" id="715226.ABI_43580"/>
<protein>
    <recommendedName>
        <fullName evidence="9">Methylated-DNA--protein-cysteine methyltransferase</fullName>
        <ecNumber evidence="9">2.1.1.63</ecNumber>
    </recommendedName>
    <alternativeName>
        <fullName evidence="9">6-O-methylguanine-DNA methyltransferase</fullName>
        <shortName evidence="9">MGMT</shortName>
    </alternativeName>
    <alternativeName>
        <fullName evidence="9">O-6-methylguanine-DNA-alkyltransferase</fullName>
    </alternativeName>
</protein>